<dbReference type="InterPro" id="IPR007112">
    <property type="entry name" value="Expansin/allergen_DPBB_dom"/>
</dbReference>
<dbReference type="PROSITE" id="PS50842">
    <property type="entry name" value="EXPANSIN_EG45"/>
    <property type="match status" value="1"/>
</dbReference>
<dbReference type="NCBIfam" id="NF041144">
    <property type="entry name" value="expansin_EXLX1"/>
    <property type="match status" value="1"/>
</dbReference>
<accession>A0A397GGS6</accession>
<feature type="chain" id="PRO_5017406787" description="Expansin-like EG45 domain-containing protein" evidence="3">
    <location>
        <begin position="23"/>
        <end position="413"/>
    </location>
</feature>
<evidence type="ECO:0000256" key="1">
    <source>
        <dbReference type="ARBA" id="ARBA00022729"/>
    </source>
</evidence>
<dbReference type="InterPro" id="IPR049818">
    <property type="entry name" value="Expansin_EXLX1-like"/>
</dbReference>
<feature type="compositionally biased region" description="Low complexity" evidence="2">
    <location>
        <begin position="115"/>
        <end position="136"/>
    </location>
</feature>
<dbReference type="InterPro" id="IPR036908">
    <property type="entry name" value="RlpA-like_sf"/>
</dbReference>
<name>A0A397GGS6_ASPTH</name>
<dbReference type="InterPro" id="IPR051477">
    <property type="entry name" value="Expansin_CellWall"/>
</dbReference>
<reference evidence="5" key="1">
    <citation type="submission" date="2018-08" db="EMBL/GenBank/DDBJ databases">
        <title>Draft genome sequence of azole-resistant Aspergillus thermomutatus (Neosartorya pseudofischeri) strain HMR AF 39, isolated from a human nasal aspirate.</title>
        <authorList>
            <person name="Parent-Michaud M."/>
            <person name="Dufresne P.J."/>
            <person name="Fournier E."/>
            <person name="Martineau C."/>
            <person name="Moreira S."/>
            <person name="Perkins V."/>
            <person name="De Repentigny L."/>
            <person name="Dufresne S.F."/>
        </authorList>
    </citation>
    <scope>NUCLEOTIDE SEQUENCE [LARGE SCALE GENOMIC DNA]</scope>
    <source>
        <strain evidence="5">HMR AF 39</strain>
    </source>
</reference>
<dbReference type="Gene3D" id="2.60.40.760">
    <property type="entry name" value="Expansin, cellulose-binding-like domain"/>
    <property type="match status" value="1"/>
</dbReference>
<evidence type="ECO:0000313" key="6">
    <source>
        <dbReference type="Proteomes" id="UP000215305"/>
    </source>
</evidence>
<dbReference type="Gene3D" id="2.40.40.10">
    <property type="entry name" value="RlpA-like domain"/>
    <property type="match status" value="1"/>
</dbReference>
<dbReference type="EMBL" id="NKHU02000193">
    <property type="protein sequence ID" value="RHZ48606.1"/>
    <property type="molecule type" value="Genomic_DNA"/>
</dbReference>
<dbReference type="SUPFAM" id="SSF50685">
    <property type="entry name" value="Barwin-like endoglucanases"/>
    <property type="match status" value="1"/>
</dbReference>
<dbReference type="InterPro" id="IPR009009">
    <property type="entry name" value="RlpA-like_DPBB"/>
</dbReference>
<feature type="region of interest" description="Disordered" evidence="2">
    <location>
        <begin position="115"/>
        <end position="138"/>
    </location>
</feature>
<dbReference type="Pfam" id="PF03330">
    <property type="entry name" value="DPBB_1"/>
    <property type="match status" value="1"/>
</dbReference>
<comment type="caution">
    <text evidence="5">The sequence shown here is derived from an EMBL/GenBank/DDBJ whole genome shotgun (WGS) entry which is preliminary data.</text>
</comment>
<feature type="signal peptide" evidence="3">
    <location>
        <begin position="1"/>
        <end position="22"/>
    </location>
</feature>
<dbReference type="STRING" id="41047.A0A397GGS6"/>
<dbReference type="GeneID" id="38124376"/>
<sequence>MRYQRLTTLGVAALGAAASVSASPLFQRAQAQCPPGYTMSVYYITVTAEATSSATPLVKPTTTISSSSTTTLTATVTSQAPSQSTSPVVVDSTSAAATVPTVAETTPVETHEAVVVPAASSSSSSTTSTLPTSSSTQEQVIVPTANAVVAVSSATKAEPTTSALPTSSSTEEQVIVSTANAVVAVSSATKAEPTTAAPSTTTAAASSSSSSSSGSSNSGKATFYGGNVSGGTCSFAGYTLPSGLFGTALSAARWDDAAQCGACVSVTGPNGNSIKAMIVDQCPECESNHLDLFQNAFAELADISKGVIDITWSYVSCDIDSPLVLKNKEGTSAYWFSMQVVNANEPVEKLEVSTDGGSTWQATTRTYYNFFENSSGFGTDTVDVRVTGQSGATLTVKNVGCSSGSSVTASSNL</sequence>
<keyword evidence="1 3" id="KW-0732">Signal</keyword>
<dbReference type="PANTHER" id="PTHR31836:SF21">
    <property type="entry name" value="EXPANSIN-LIKE PROTEIN 7"/>
    <property type="match status" value="1"/>
</dbReference>
<proteinExistence type="predicted"/>
<protein>
    <recommendedName>
        <fullName evidence="4">Expansin-like EG45 domain-containing protein</fullName>
    </recommendedName>
</protein>
<keyword evidence="6" id="KW-1185">Reference proteome</keyword>
<feature type="domain" description="Expansin-like EG45" evidence="4">
    <location>
        <begin position="230"/>
        <end position="322"/>
    </location>
</feature>
<dbReference type="InterPro" id="IPR036749">
    <property type="entry name" value="Expansin_CBD_sf"/>
</dbReference>
<dbReference type="AlphaFoldDB" id="A0A397GGS6"/>
<dbReference type="SUPFAM" id="SSF49590">
    <property type="entry name" value="PHL pollen allergen"/>
    <property type="match status" value="1"/>
</dbReference>
<evidence type="ECO:0000256" key="2">
    <source>
        <dbReference type="SAM" id="MobiDB-lite"/>
    </source>
</evidence>
<organism evidence="5 6">
    <name type="scientific">Aspergillus thermomutatus</name>
    <name type="common">Neosartorya pseudofischeri</name>
    <dbReference type="NCBI Taxonomy" id="41047"/>
    <lineage>
        <taxon>Eukaryota</taxon>
        <taxon>Fungi</taxon>
        <taxon>Dikarya</taxon>
        <taxon>Ascomycota</taxon>
        <taxon>Pezizomycotina</taxon>
        <taxon>Eurotiomycetes</taxon>
        <taxon>Eurotiomycetidae</taxon>
        <taxon>Eurotiales</taxon>
        <taxon>Aspergillaceae</taxon>
        <taxon>Aspergillus</taxon>
        <taxon>Aspergillus subgen. Fumigati</taxon>
    </lineage>
</organism>
<feature type="region of interest" description="Disordered" evidence="2">
    <location>
        <begin position="187"/>
        <end position="217"/>
    </location>
</feature>
<dbReference type="CDD" id="cd22271">
    <property type="entry name" value="DPBB_EXP_N-like"/>
    <property type="match status" value="1"/>
</dbReference>
<dbReference type="PANTHER" id="PTHR31836">
    <property type="match status" value="1"/>
</dbReference>
<evidence type="ECO:0000256" key="3">
    <source>
        <dbReference type="SAM" id="SignalP"/>
    </source>
</evidence>
<evidence type="ECO:0000259" key="4">
    <source>
        <dbReference type="PROSITE" id="PS50842"/>
    </source>
</evidence>
<dbReference type="OrthoDB" id="406505at2759"/>
<evidence type="ECO:0000313" key="5">
    <source>
        <dbReference type="EMBL" id="RHZ48606.1"/>
    </source>
</evidence>
<dbReference type="Proteomes" id="UP000215305">
    <property type="component" value="Unassembled WGS sequence"/>
</dbReference>
<gene>
    <name evidence="5" type="ORF">CDV56_102402</name>
</gene>
<dbReference type="RefSeq" id="XP_026612049.1">
    <property type="nucleotide sequence ID" value="XM_026756021.1"/>
</dbReference>
<dbReference type="VEuPathDB" id="FungiDB:CDV56_102402"/>